<gene>
    <name evidence="2" type="ORF">IPN02_02580</name>
</gene>
<comment type="caution">
    <text evidence="2">The sequence shown here is derived from an EMBL/GenBank/DDBJ whole genome shotgun (WGS) entry which is preliminary data.</text>
</comment>
<evidence type="ECO:0000313" key="2">
    <source>
        <dbReference type="EMBL" id="MBK9295764.1"/>
    </source>
</evidence>
<dbReference type="InterPro" id="IPR036388">
    <property type="entry name" value="WH-like_DNA-bd_sf"/>
</dbReference>
<dbReference type="AlphaFoldDB" id="A0A936N9V4"/>
<evidence type="ECO:0000313" key="3">
    <source>
        <dbReference type="Proteomes" id="UP000727993"/>
    </source>
</evidence>
<reference evidence="2 3" key="1">
    <citation type="submission" date="2020-10" db="EMBL/GenBank/DDBJ databases">
        <title>Connecting structure to function with the recovery of over 1000 high-quality activated sludge metagenome-assembled genomes encoding full-length rRNA genes using long-read sequencing.</title>
        <authorList>
            <person name="Singleton C.M."/>
            <person name="Petriglieri F."/>
            <person name="Kristensen J.M."/>
            <person name="Kirkegaard R.H."/>
            <person name="Michaelsen T.Y."/>
            <person name="Andersen M.H."/>
            <person name="Karst S.M."/>
            <person name="Dueholm M.S."/>
            <person name="Nielsen P.H."/>
            <person name="Albertsen M."/>
        </authorList>
    </citation>
    <scope>NUCLEOTIDE SEQUENCE [LARGE SCALE GENOMIC DNA]</scope>
    <source>
        <strain evidence="2">Lyne_18-Q3-R50-59_MAXAC.006</strain>
    </source>
</reference>
<organism evidence="2 3">
    <name type="scientific">Candidatus Neomicrothrix subdominans</name>
    <dbReference type="NCBI Taxonomy" id="2954438"/>
    <lineage>
        <taxon>Bacteria</taxon>
        <taxon>Bacillati</taxon>
        <taxon>Actinomycetota</taxon>
        <taxon>Acidimicrobiia</taxon>
        <taxon>Acidimicrobiales</taxon>
        <taxon>Microthrixaceae</taxon>
        <taxon>Candidatus Neomicrothrix</taxon>
    </lineage>
</organism>
<name>A0A936N9V4_9ACTN</name>
<proteinExistence type="predicted"/>
<accession>A0A936N9V4</accession>
<protein>
    <submittedName>
        <fullName evidence="2">Winged helix-turn-helix transcriptional regulator</fullName>
    </submittedName>
</protein>
<dbReference type="CDD" id="cd00090">
    <property type="entry name" value="HTH_ARSR"/>
    <property type="match status" value="1"/>
</dbReference>
<sequence>MTATDSRVRSVRSWGAGTCAVVRLLIALDQPITGMAIAREVGVTQPRVSQVLAQLSDKGAVTASPRGYTGDPARLLVLYQAHAKPHLAEPQSYWYSTRPLMDQARRVLDTAKMSQVRIAFSADLGPDLLTPWRHPTLTIVYSDGPIPLEESGMVPAVGRADASLVLRITKEPANLSATPPWCADAEGLPMADPAQQWWDLKDLGGEDRDEAADRLRQSIIDRALPRIPPSVEQSDHGPSASITRDWM</sequence>
<dbReference type="EMBL" id="JADJZA010000001">
    <property type="protein sequence ID" value="MBK9295764.1"/>
    <property type="molecule type" value="Genomic_DNA"/>
</dbReference>
<dbReference type="Gene3D" id="1.10.10.10">
    <property type="entry name" value="Winged helix-like DNA-binding domain superfamily/Winged helix DNA-binding domain"/>
    <property type="match status" value="1"/>
</dbReference>
<feature type="region of interest" description="Disordered" evidence="1">
    <location>
        <begin position="226"/>
        <end position="247"/>
    </location>
</feature>
<evidence type="ECO:0000256" key="1">
    <source>
        <dbReference type="SAM" id="MobiDB-lite"/>
    </source>
</evidence>
<dbReference type="Proteomes" id="UP000727993">
    <property type="component" value="Unassembled WGS sequence"/>
</dbReference>
<dbReference type="InterPro" id="IPR011991">
    <property type="entry name" value="ArsR-like_HTH"/>
</dbReference>
<dbReference type="InterPro" id="IPR036390">
    <property type="entry name" value="WH_DNA-bd_sf"/>
</dbReference>
<dbReference type="SUPFAM" id="SSF46785">
    <property type="entry name" value="Winged helix' DNA-binding domain"/>
    <property type="match status" value="1"/>
</dbReference>